<name>A0AAD4RYJ8_9MAGN</name>
<dbReference type="Proteomes" id="UP001202328">
    <property type="component" value="Unassembled WGS sequence"/>
</dbReference>
<dbReference type="AlphaFoldDB" id="A0AAD4RYJ8"/>
<protein>
    <recommendedName>
        <fullName evidence="1">Agenet domain-containing protein</fullName>
    </recommendedName>
</protein>
<comment type="caution">
    <text evidence="2">The sequence shown here is derived from an EMBL/GenBank/DDBJ whole genome shotgun (WGS) entry which is preliminary data.</text>
</comment>
<accession>A0AAD4RYJ8</accession>
<dbReference type="PANTHER" id="PTHR31917">
    <property type="entry name" value="AGENET DOMAIN-CONTAINING PROTEIN-RELATED"/>
    <property type="match status" value="1"/>
</dbReference>
<dbReference type="EMBL" id="JAJJMB010017331">
    <property type="protein sequence ID" value="KAI3839873.1"/>
    <property type="molecule type" value="Genomic_DNA"/>
</dbReference>
<gene>
    <name evidence="2" type="ORF">MKW98_010178</name>
</gene>
<dbReference type="PANTHER" id="PTHR31917:SF148">
    <property type="entry name" value="DUF724 DOMAIN-CONTAINING PROTEIN 2"/>
    <property type="match status" value="1"/>
</dbReference>
<evidence type="ECO:0000313" key="3">
    <source>
        <dbReference type="Proteomes" id="UP001202328"/>
    </source>
</evidence>
<proteinExistence type="predicted"/>
<dbReference type="InterPro" id="IPR008395">
    <property type="entry name" value="Agenet-like_dom"/>
</dbReference>
<sequence length="154" mass="18306">MPRFHRGDLVEVSSKQERLLGSYFEATIIKQTEKNEFLVEFKNLYENNEKRLLREIVHAAKIRPIPPEIKASYFNIYDQVDVNGKDGWRVGRITKRDQIRIKHTGEDCSIYSVYLSSTGEEVAYRKSKLRVHQEWVNGKWVRTTKFCRRNYTYG</sequence>
<dbReference type="CDD" id="cd20405">
    <property type="entry name" value="Tudor_Agenet_AtDUF_rpt1_3"/>
    <property type="match status" value="1"/>
</dbReference>
<dbReference type="Pfam" id="PF05641">
    <property type="entry name" value="Agenet"/>
    <property type="match status" value="1"/>
</dbReference>
<dbReference type="InterPro" id="IPR014002">
    <property type="entry name" value="Agenet_dom_plant"/>
</dbReference>
<keyword evidence="3" id="KW-1185">Reference proteome</keyword>
<evidence type="ECO:0000259" key="1">
    <source>
        <dbReference type="SMART" id="SM00743"/>
    </source>
</evidence>
<reference evidence="2" key="1">
    <citation type="submission" date="2022-04" db="EMBL/GenBank/DDBJ databases">
        <title>A functionally conserved STORR gene fusion in Papaver species that diverged 16.8 million years ago.</title>
        <authorList>
            <person name="Catania T."/>
        </authorList>
    </citation>
    <scope>NUCLEOTIDE SEQUENCE</scope>
    <source>
        <strain evidence="2">S-188037</strain>
    </source>
</reference>
<evidence type="ECO:0000313" key="2">
    <source>
        <dbReference type="EMBL" id="KAI3839873.1"/>
    </source>
</evidence>
<feature type="domain" description="Agenet" evidence="1">
    <location>
        <begin position="2"/>
        <end position="70"/>
    </location>
</feature>
<dbReference type="Gene3D" id="2.30.30.140">
    <property type="match status" value="1"/>
</dbReference>
<dbReference type="SMART" id="SM00743">
    <property type="entry name" value="Agenet"/>
    <property type="match status" value="2"/>
</dbReference>
<organism evidence="2 3">
    <name type="scientific">Papaver atlanticum</name>
    <dbReference type="NCBI Taxonomy" id="357466"/>
    <lineage>
        <taxon>Eukaryota</taxon>
        <taxon>Viridiplantae</taxon>
        <taxon>Streptophyta</taxon>
        <taxon>Embryophyta</taxon>
        <taxon>Tracheophyta</taxon>
        <taxon>Spermatophyta</taxon>
        <taxon>Magnoliopsida</taxon>
        <taxon>Ranunculales</taxon>
        <taxon>Papaveraceae</taxon>
        <taxon>Papaveroideae</taxon>
        <taxon>Papaver</taxon>
    </lineage>
</organism>
<feature type="domain" description="Agenet" evidence="1">
    <location>
        <begin position="72"/>
        <end position="137"/>
    </location>
</feature>